<keyword evidence="1" id="KW-0175">Coiled coil</keyword>
<evidence type="ECO:0000256" key="1">
    <source>
        <dbReference type="SAM" id="Coils"/>
    </source>
</evidence>
<feature type="region of interest" description="Disordered" evidence="2">
    <location>
        <begin position="74"/>
        <end position="95"/>
    </location>
</feature>
<evidence type="ECO:0000256" key="2">
    <source>
        <dbReference type="SAM" id="MobiDB-lite"/>
    </source>
</evidence>
<organism evidence="3">
    <name type="scientific">Favella ehrenbergii</name>
    <dbReference type="NCBI Taxonomy" id="182087"/>
    <lineage>
        <taxon>Eukaryota</taxon>
        <taxon>Sar</taxon>
        <taxon>Alveolata</taxon>
        <taxon>Ciliophora</taxon>
        <taxon>Intramacronucleata</taxon>
        <taxon>Spirotrichea</taxon>
        <taxon>Choreotrichia</taxon>
        <taxon>Tintinnida</taxon>
        <taxon>Xystonellidae</taxon>
        <taxon>Favella</taxon>
    </lineage>
</organism>
<feature type="coiled-coil region" evidence="1">
    <location>
        <begin position="16"/>
        <end position="64"/>
    </location>
</feature>
<dbReference type="AlphaFoldDB" id="A0A7S3MLY5"/>
<dbReference type="EMBL" id="HBIE01024043">
    <property type="protein sequence ID" value="CAE0312490.1"/>
    <property type="molecule type" value="Transcribed_RNA"/>
</dbReference>
<proteinExistence type="predicted"/>
<sequence>MATTANMSQAQANSYNATLKGKINGLEETCKALTEELNFYRDEIQTLRGEKGDLETKLAQKTADIRQNLADDVRRSEEEMRRNHATQKAENQKTQGAIAILKTEKTNLHQHLLDLKRRIAELELMIGEEQQ</sequence>
<dbReference type="Gene3D" id="1.10.287.1490">
    <property type="match status" value="1"/>
</dbReference>
<accession>A0A7S3MLY5</accession>
<feature type="compositionally biased region" description="Polar residues" evidence="2">
    <location>
        <begin position="86"/>
        <end position="95"/>
    </location>
</feature>
<gene>
    <name evidence="3" type="ORF">FEHR0123_LOCUS7412</name>
</gene>
<evidence type="ECO:0000313" key="3">
    <source>
        <dbReference type="EMBL" id="CAE0312490.1"/>
    </source>
</evidence>
<name>A0A7S3MLY5_9SPIT</name>
<protein>
    <submittedName>
        <fullName evidence="3">Uncharacterized protein</fullName>
    </submittedName>
</protein>
<reference evidence="3" key="1">
    <citation type="submission" date="2021-01" db="EMBL/GenBank/DDBJ databases">
        <authorList>
            <person name="Corre E."/>
            <person name="Pelletier E."/>
            <person name="Niang G."/>
            <person name="Scheremetjew M."/>
            <person name="Finn R."/>
            <person name="Kale V."/>
            <person name="Holt S."/>
            <person name="Cochrane G."/>
            <person name="Meng A."/>
            <person name="Brown T."/>
            <person name="Cohen L."/>
        </authorList>
    </citation>
    <scope>NUCLEOTIDE SEQUENCE</scope>
    <source>
        <strain evidence="3">Fehren 1</strain>
    </source>
</reference>